<dbReference type="WBParaSite" id="L893_g23600.t1">
    <property type="protein sequence ID" value="L893_g23600.t1"/>
    <property type="gene ID" value="L893_g23600"/>
</dbReference>
<feature type="compositionally biased region" description="Basic and acidic residues" evidence="1">
    <location>
        <begin position="63"/>
        <end position="81"/>
    </location>
</feature>
<name>A0A1I7Z7C9_9BILA</name>
<feature type="region of interest" description="Disordered" evidence="1">
    <location>
        <begin position="132"/>
        <end position="157"/>
    </location>
</feature>
<keyword evidence="2" id="KW-1185">Reference proteome</keyword>
<reference evidence="3" key="1">
    <citation type="submission" date="2016-11" db="UniProtKB">
        <authorList>
            <consortium name="WormBaseParasite"/>
        </authorList>
    </citation>
    <scope>IDENTIFICATION</scope>
</reference>
<organism evidence="2 3">
    <name type="scientific">Steinernema glaseri</name>
    <dbReference type="NCBI Taxonomy" id="37863"/>
    <lineage>
        <taxon>Eukaryota</taxon>
        <taxon>Metazoa</taxon>
        <taxon>Ecdysozoa</taxon>
        <taxon>Nematoda</taxon>
        <taxon>Chromadorea</taxon>
        <taxon>Rhabditida</taxon>
        <taxon>Tylenchina</taxon>
        <taxon>Panagrolaimomorpha</taxon>
        <taxon>Strongyloidoidea</taxon>
        <taxon>Steinernematidae</taxon>
        <taxon>Steinernema</taxon>
    </lineage>
</organism>
<evidence type="ECO:0000313" key="2">
    <source>
        <dbReference type="Proteomes" id="UP000095287"/>
    </source>
</evidence>
<dbReference type="AlphaFoldDB" id="A0A1I7Z7C9"/>
<accession>A0A1I7Z7C9</accession>
<feature type="region of interest" description="Disordered" evidence="1">
    <location>
        <begin position="57"/>
        <end position="100"/>
    </location>
</feature>
<proteinExistence type="predicted"/>
<evidence type="ECO:0000313" key="3">
    <source>
        <dbReference type="WBParaSite" id="L893_g23600.t1"/>
    </source>
</evidence>
<sequence>MRCFFARRRRIMGFGGFRELPTDSCRIWEFIRAAAAKTRRTGVPYAQPDKGRVVKGCNVPEGGEIRRRRDGFKLKTKDISKTPDGPLISPRDESSSAERRRRRCKAIVYSKDLFFAAFYPTTSRDVILQFAPKSGGLPDSGRRLRARHRINRRPSTE</sequence>
<feature type="compositionally biased region" description="Basic residues" evidence="1">
    <location>
        <begin position="143"/>
        <end position="157"/>
    </location>
</feature>
<evidence type="ECO:0000256" key="1">
    <source>
        <dbReference type="SAM" id="MobiDB-lite"/>
    </source>
</evidence>
<protein>
    <submittedName>
        <fullName evidence="3">Uncharacterized protein</fullName>
    </submittedName>
</protein>
<dbReference type="Proteomes" id="UP000095287">
    <property type="component" value="Unplaced"/>
</dbReference>